<dbReference type="InterPro" id="IPR000182">
    <property type="entry name" value="GNAT_dom"/>
</dbReference>
<name>A0A398BAI8_9BACI</name>
<feature type="domain" description="N-acetyltransferase" evidence="1">
    <location>
        <begin position="1"/>
        <end position="115"/>
    </location>
</feature>
<dbReference type="GO" id="GO:1990189">
    <property type="term" value="F:protein N-terminal-serine acetyltransferase activity"/>
    <property type="evidence" value="ECO:0007669"/>
    <property type="project" value="TreeGrafter"/>
</dbReference>
<organism evidence="2 3">
    <name type="scientific">Mesobacillus zeae</name>
    <dbReference type="NCBI Taxonomy" id="1917180"/>
    <lineage>
        <taxon>Bacteria</taxon>
        <taxon>Bacillati</taxon>
        <taxon>Bacillota</taxon>
        <taxon>Bacilli</taxon>
        <taxon>Bacillales</taxon>
        <taxon>Bacillaceae</taxon>
        <taxon>Mesobacillus</taxon>
    </lineage>
</organism>
<keyword evidence="3" id="KW-1185">Reference proteome</keyword>
<protein>
    <submittedName>
        <fullName evidence="2">N-acetyltransferase</fullName>
    </submittedName>
</protein>
<proteinExistence type="predicted"/>
<keyword evidence="2" id="KW-0808">Transferase</keyword>
<dbReference type="EMBL" id="QWVT01000015">
    <property type="protein sequence ID" value="RID85868.1"/>
    <property type="molecule type" value="Genomic_DNA"/>
</dbReference>
<dbReference type="Proteomes" id="UP000265816">
    <property type="component" value="Unassembled WGS sequence"/>
</dbReference>
<dbReference type="RefSeq" id="WP_119112721.1">
    <property type="nucleotide sequence ID" value="NZ_JABUHL010000002.1"/>
</dbReference>
<evidence type="ECO:0000313" key="3">
    <source>
        <dbReference type="Proteomes" id="UP000265816"/>
    </source>
</evidence>
<accession>A0A398BAI8</accession>
<evidence type="ECO:0000313" key="2">
    <source>
        <dbReference type="EMBL" id="RID85868.1"/>
    </source>
</evidence>
<comment type="caution">
    <text evidence="2">The sequence shown here is derived from an EMBL/GenBank/DDBJ whole genome shotgun (WGS) entry which is preliminary data.</text>
</comment>
<sequence length="127" mass="14626">MIPSWLQKFADNNGFEAAIIKDGNIFGMIGLHYIDWWNKTTEIGYWLSEEQQGNGIMTRTVNSLIQHCFNELDLNRIIIRAASENTQSCAIPARLGFIEEGILREAQFLHGKYHDLVHYSKLRGDQK</sequence>
<dbReference type="OrthoDB" id="9784707at2"/>
<dbReference type="InterPro" id="IPR051908">
    <property type="entry name" value="Ribosomal_N-acetyltransferase"/>
</dbReference>
<evidence type="ECO:0000259" key="1">
    <source>
        <dbReference type="PROSITE" id="PS51186"/>
    </source>
</evidence>
<dbReference type="Pfam" id="PF13302">
    <property type="entry name" value="Acetyltransf_3"/>
    <property type="match status" value="1"/>
</dbReference>
<dbReference type="GO" id="GO:0005737">
    <property type="term" value="C:cytoplasm"/>
    <property type="evidence" value="ECO:0007669"/>
    <property type="project" value="TreeGrafter"/>
</dbReference>
<reference evidence="2 3" key="1">
    <citation type="submission" date="2018-08" db="EMBL/GenBank/DDBJ databases">
        <title>Bacillus jemisoniae sp. nov., Bacillus chryseoplanitiae sp. nov., Bacillus resnikiae sp. nov., and Bacillus frankliniae sp. nov., isolated from Viking spacecraft and associated surfaces.</title>
        <authorList>
            <person name="Seuylemezian A."/>
            <person name="Vaishampayan P."/>
        </authorList>
    </citation>
    <scope>NUCLEOTIDE SEQUENCE [LARGE SCALE GENOMIC DNA]</scope>
    <source>
        <strain evidence="2 3">JJ-247</strain>
    </source>
</reference>
<dbReference type="PANTHER" id="PTHR43441:SF12">
    <property type="entry name" value="RIBOSOMAL N-ACETYLTRANSFERASE YDAF-RELATED"/>
    <property type="match status" value="1"/>
</dbReference>
<dbReference type="InterPro" id="IPR016181">
    <property type="entry name" value="Acyl_CoA_acyltransferase"/>
</dbReference>
<dbReference type="AlphaFoldDB" id="A0A398BAI8"/>
<dbReference type="PANTHER" id="PTHR43441">
    <property type="entry name" value="RIBOSOMAL-PROTEIN-SERINE ACETYLTRANSFERASE"/>
    <property type="match status" value="1"/>
</dbReference>
<dbReference type="Gene3D" id="3.40.630.30">
    <property type="match status" value="1"/>
</dbReference>
<dbReference type="GO" id="GO:0008999">
    <property type="term" value="F:protein-N-terminal-alanine acetyltransferase activity"/>
    <property type="evidence" value="ECO:0007669"/>
    <property type="project" value="TreeGrafter"/>
</dbReference>
<gene>
    <name evidence="2" type="ORF">D1970_10115</name>
</gene>
<dbReference type="PROSITE" id="PS51186">
    <property type="entry name" value="GNAT"/>
    <property type="match status" value="1"/>
</dbReference>
<dbReference type="SUPFAM" id="SSF55729">
    <property type="entry name" value="Acyl-CoA N-acyltransferases (Nat)"/>
    <property type="match status" value="1"/>
</dbReference>